<feature type="compositionally biased region" description="Pro residues" evidence="12">
    <location>
        <begin position="67"/>
        <end position="85"/>
    </location>
</feature>
<dbReference type="GO" id="GO:0090110">
    <property type="term" value="P:COPII-coated vesicle cargo loading"/>
    <property type="evidence" value="ECO:0007669"/>
    <property type="project" value="TreeGrafter"/>
</dbReference>
<organism evidence="18">
    <name type="scientific">Haptolina brevifila</name>
    <dbReference type="NCBI Taxonomy" id="156173"/>
    <lineage>
        <taxon>Eukaryota</taxon>
        <taxon>Haptista</taxon>
        <taxon>Haptophyta</taxon>
        <taxon>Prymnesiophyceae</taxon>
        <taxon>Prymnesiales</taxon>
        <taxon>Prymnesiaceae</taxon>
        <taxon>Haptolina</taxon>
    </lineage>
</organism>
<proteinExistence type="inferred from homology"/>
<evidence type="ECO:0000256" key="12">
    <source>
        <dbReference type="SAM" id="MobiDB-lite"/>
    </source>
</evidence>
<evidence type="ECO:0000256" key="7">
    <source>
        <dbReference type="ARBA" id="ARBA00022824"/>
    </source>
</evidence>
<feature type="region of interest" description="Disordered" evidence="12">
    <location>
        <begin position="1"/>
        <end position="174"/>
    </location>
</feature>
<evidence type="ECO:0000256" key="1">
    <source>
        <dbReference type="ARBA" id="ARBA00004394"/>
    </source>
</evidence>
<dbReference type="SUPFAM" id="SSF82754">
    <property type="entry name" value="C-terminal, gelsolin-like domain of Sec23/24"/>
    <property type="match status" value="1"/>
</dbReference>
<evidence type="ECO:0000256" key="11">
    <source>
        <dbReference type="ARBA" id="ARBA00023136"/>
    </source>
</evidence>
<dbReference type="Gene3D" id="2.60.40.1670">
    <property type="entry name" value="beta-sandwich domain of Sec23/24"/>
    <property type="match status" value="1"/>
</dbReference>
<dbReference type="EMBL" id="HBGU01079614">
    <property type="protein sequence ID" value="CAD9546575.1"/>
    <property type="molecule type" value="Transcribed_RNA"/>
</dbReference>
<dbReference type="InterPro" id="IPR036180">
    <property type="entry name" value="Gelsolin-like_dom_sf"/>
</dbReference>
<dbReference type="PRINTS" id="PR01217">
    <property type="entry name" value="PRICHEXTENSN"/>
</dbReference>
<feature type="domain" description="Gelsolin-like" evidence="13">
    <location>
        <begin position="822"/>
        <end position="874"/>
    </location>
</feature>
<dbReference type="GO" id="GO:0008270">
    <property type="term" value="F:zinc ion binding"/>
    <property type="evidence" value="ECO:0007669"/>
    <property type="project" value="InterPro"/>
</dbReference>
<dbReference type="Pfam" id="PF04815">
    <property type="entry name" value="Sec23_helical"/>
    <property type="match status" value="1"/>
</dbReference>
<dbReference type="AlphaFoldDB" id="A0A7S2JGX1"/>
<evidence type="ECO:0000256" key="2">
    <source>
        <dbReference type="ARBA" id="ARBA00004496"/>
    </source>
</evidence>
<dbReference type="InterPro" id="IPR006895">
    <property type="entry name" value="Znf_Sec23_Sec24"/>
</dbReference>
<dbReference type="Pfam" id="PF08033">
    <property type="entry name" value="Sec23_BS"/>
    <property type="match status" value="1"/>
</dbReference>
<evidence type="ECO:0000256" key="8">
    <source>
        <dbReference type="ARBA" id="ARBA00022892"/>
    </source>
</evidence>
<feature type="compositionally biased region" description="Pro residues" evidence="12">
    <location>
        <begin position="28"/>
        <end position="49"/>
    </location>
</feature>
<evidence type="ECO:0000259" key="14">
    <source>
        <dbReference type="Pfam" id="PF04810"/>
    </source>
</evidence>
<evidence type="ECO:0000259" key="15">
    <source>
        <dbReference type="Pfam" id="PF04811"/>
    </source>
</evidence>
<reference evidence="18" key="1">
    <citation type="submission" date="2021-01" db="EMBL/GenBank/DDBJ databases">
        <authorList>
            <person name="Corre E."/>
            <person name="Pelletier E."/>
            <person name="Niang G."/>
            <person name="Scheremetjew M."/>
            <person name="Finn R."/>
            <person name="Kale V."/>
            <person name="Holt S."/>
            <person name="Cochrane G."/>
            <person name="Meng A."/>
            <person name="Brown T."/>
            <person name="Cohen L."/>
        </authorList>
    </citation>
    <scope>NUCLEOTIDE SEQUENCE</scope>
    <source>
        <strain evidence="18">UTEX LB 985</strain>
    </source>
</reference>
<dbReference type="InterPro" id="IPR036175">
    <property type="entry name" value="Sec23/24_helical_dom_sf"/>
</dbReference>
<protein>
    <submittedName>
        <fullName evidence="18">Uncharacterized protein</fullName>
    </submittedName>
</protein>
<feature type="domain" description="Sec23/Sec24 trunk" evidence="15">
    <location>
        <begin position="356"/>
        <end position="599"/>
    </location>
</feature>
<feature type="domain" description="Zinc finger Sec23/Sec24-type" evidence="14">
    <location>
        <begin position="282"/>
        <end position="319"/>
    </location>
</feature>
<dbReference type="InterPro" id="IPR029006">
    <property type="entry name" value="ADF-H/Gelsolin-like_dom_sf"/>
</dbReference>
<dbReference type="GO" id="GO:0006886">
    <property type="term" value="P:intracellular protein transport"/>
    <property type="evidence" value="ECO:0007669"/>
    <property type="project" value="InterPro"/>
</dbReference>
<dbReference type="InterPro" id="IPR036465">
    <property type="entry name" value="vWFA_dom_sf"/>
</dbReference>
<dbReference type="Gene3D" id="3.40.50.410">
    <property type="entry name" value="von Willebrand factor, type A domain"/>
    <property type="match status" value="1"/>
</dbReference>
<gene>
    <name evidence="18" type="ORF">CBRE1094_LOCUS43432</name>
</gene>
<feature type="compositionally biased region" description="Pro residues" evidence="12">
    <location>
        <begin position="114"/>
        <end position="124"/>
    </location>
</feature>
<dbReference type="Gene3D" id="1.20.120.730">
    <property type="entry name" value="Sec23/Sec24 helical domain"/>
    <property type="match status" value="1"/>
</dbReference>
<dbReference type="InterPro" id="IPR050550">
    <property type="entry name" value="SEC23_SEC24_subfamily"/>
</dbReference>
<evidence type="ECO:0000256" key="3">
    <source>
        <dbReference type="ARBA" id="ARBA00004586"/>
    </source>
</evidence>
<dbReference type="InterPro" id="IPR006896">
    <property type="entry name" value="Sec23/24_trunk_dom"/>
</dbReference>
<feature type="domain" description="Sec23/Sec24 helical" evidence="16">
    <location>
        <begin position="701"/>
        <end position="800"/>
    </location>
</feature>
<dbReference type="Gene3D" id="3.40.20.10">
    <property type="entry name" value="Severin"/>
    <property type="match status" value="1"/>
</dbReference>
<feature type="compositionally biased region" description="Pro residues" evidence="12">
    <location>
        <begin position="94"/>
        <end position="106"/>
    </location>
</feature>
<evidence type="ECO:0000259" key="17">
    <source>
        <dbReference type="Pfam" id="PF08033"/>
    </source>
</evidence>
<dbReference type="GO" id="GO:0000139">
    <property type="term" value="C:Golgi membrane"/>
    <property type="evidence" value="ECO:0007669"/>
    <property type="project" value="UniProtKB-SubCell"/>
</dbReference>
<evidence type="ECO:0000256" key="9">
    <source>
        <dbReference type="ARBA" id="ARBA00022927"/>
    </source>
</evidence>
<evidence type="ECO:0000313" key="18">
    <source>
        <dbReference type="EMBL" id="CAD9546575.1"/>
    </source>
</evidence>
<dbReference type="Pfam" id="PF04811">
    <property type="entry name" value="Sec23_trunk"/>
    <property type="match status" value="1"/>
</dbReference>
<sequence>MPGAPPSRMVPQGAQPPPGAQSPGMRPGAPPVGMPRPGAPPQGAPPPRPGMMAPPGGPPGGAMRPVGAPPGGAPPPPMMRPPPPSGGQQAEAGPAPPAGMPPPRPGIPMFSPGGAPPPGPPGQPSPLSGSTAPPRPNVPMMAARPSPPGAAPHARPGGSATSAHYSQIQGAAGEPDQPLAEKFAMLSLVQAPGQSTAVPDPEQIPRPTPDDLAAPMRDDVHVAEPGEPGMTPTPFIRMTVSAMPNSTATKTKAALPLGAVIQPLAATAEPVPIVEPGDCGVVRCRRCRTYVNPYVRFIDSGRRWKCNVCGLSNDVPSDYFCELDGEGRRRDRMQRPELSQGTVEFIAAAEYMVRPPQAPLFFFLIETSYNSISSGMLRCVAKALGDTLDNLPGGERTQVGIMTFDNTLHFYNMTGAMPQMLVNSEIDDKATNTDSLPMMPDALKVNLSEHKEKVSSLLEKLPSMFASSQCTEVALGPALKMAYHIVQSIGGKLMVFSSTRPTLGEGKLNNREGAKPAASKGKDGSKSGSLLLPENDFYKKFAVDASKQQVCIDVWSCASAYTDLAALGQLAKHTTGSVMHYPNFSDVTMGERLYGDIRHNLTREQGWEAVMRVRVSRGLRISAFHGHFFIRGTDLLALPNVDADKTFAVDIGHDDNTLPGDTCCMQAALLYTTSAGVRRIRVHTVELPVTSSLAALYDACDPDACVNLAGRVALDTALNSDLIKGAEKLQNQCLEMLRSYRSLCPPSVKTNATLLLPQTLRLFPLYTLGLMKSGLFAPEVKPDERSFLFNLFSTAPVPHTTALLHPRLLQVFPAQYPIPPTELPRLLPLSATSLNTGGVFLIEDGTSLVLWLGKDTPSDFLQQAFGWPQLEGVDASTLRLLPAEQAPMAAAVHALCDLLRRSRSGWLAVRVIKQGENDGGFVRALIEDQTRQMMSYNEFMAHSHRHIVGRAS</sequence>
<accession>A0A7S2JGX1</accession>
<dbReference type="GO" id="GO:0005789">
    <property type="term" value="C:endoplasmic reticulum membrane"/>
    <property type="evidence" value="ECO:0007669"/>
    <property type="project" value="UniProtKB-SubCell"/>
</dbReference>
<dbReference type="SUPFAM" id="SSF53300">
    <property type="entry name" value="vWA-like"/>
    <property type="match status" value="1"/>
</dbReference>
<dbReference type="PANTHER" id="PTHR13803:SF39">
    <property type="entry name" value="SECRETORY 24AB, ISOFORM A"/>
    <property type="match status" value="1"/>
</dbReference>
<keyword evidence="7" id="KW-0256">Endoplasmic reticulum</keyword>
<keyword evidence="10" id="KW-0333">Golgi apparatus</keyword>
<dbReference type="Pfam" id="PF00626">
    <property type="entry name" value="Gelsolin"/>
    <property type="match status" value="1"/>
</dbReference>
<name>A0A7S2JGX1_9EUKA</name>
<dbReference type="GO" id="GO:0030127">
    <property type="term" value="C:COPII vesicle coat"/>
    <property type="evidence" value="ECO:0007669"/>
    <property type="project" value="InterPro"/>
</dbReference>
<dbReference type="InterPro" id="IPR007123">
    <property type="entry name" value="Gelsolin-like_dom"/>
</dbReference>
<keyword evidence="6" id="KW-0963">Cytoplasm</keyword>
<dbReference type="GO" id="GO:0000149">
    <property type="term" value="F:SNARE binding"/>
    <property type="evidence" value="ECO:0007669"/>
    <property type="project" value="TreeGrafter"/>
</dbReference>
<comment type="similarity">
    <text evidence="4">Belongs to the SEC23/SEC24 family. SEC24 subfamily.</text>
</comment>
<dbReference type="InterPro" id="IPR006900">
    <property type="entry name" value="Sec23/24_helical_dom"/>
</dbReference>
<dbReference type="InterPro" id="IPR036174">
    <property type="entry name" value="Znf_Sec23_Sec24_sf"/>
</dbReference>
<feature type="region of interest" description="Disordered" evidence="12">
    <location>
        <begin position="504"/>
        <end position="527"/>
    </location>
</feature>
<comment type="subcellular location">
    <subcellularLocation>
        <location evidence="2">Cytoplasm</location>
    </subcellularLocation>
    <subcellularLocation>
        <location evidence="3">Endoplasmic reticulum membrane</location>
    </subcellularLocation>
    <subcellularLocation>
        <location evidence="1">Golgi apparatus membrane</location>
    </subcellularLocation>
</comment>
<feature type="compositionally biased region" description="Basic and acidic residues" evidence="12">
    <location>
        <begin position="508"/>
        <end position="525"/>
    </location>
</feature>
<dbReference type="Pfam" id="PF04810">
    <property type="entry name" value="zf-Sec23_Sec24"/>
    <property type="match status" value="1"/>
</dbReference>
<evidence type="ECO:0000259" key="13">
    <source>
        <dbReference type="Pfam" id="PF00626"/>
    </source>
</evidence>
<dbReference type="SUPFAM" id="SSF82919">
    <property type="entry name" value="Zn-finger domain of Sec23/24"/>
    <property type="match status" value="1"/>
</dbReference>
<dbReference type="SUPFAM" id="SSF81995">
    <property type="entry name" value="beta-sandwich domain of Sec23/24"/>
    <property type="match status" value="1"/>
</dbReference>
<dbReference type="SUPFAM" id="SSF81811">
    <property type="entry name" value="Helical domain of Sec23/24"/>
    <property type="match status" value="1"/>
</dbReference>
<evidence type="ECO:0000256" key="5">
    <source>
        <dbReference type="ARBA" id="ARBA00022448"/>
    </source>
</evidence>
<dbReference type="GO" id="GO:0070971">
    <property type="term" value="C:endoplasmic reticulum exit site"/>
    <property type="evidence" value="ECO:0007669"/>
    <property type="project" value="TreeGrafter"/>
</dbReference>
<keyword evidence="5" id="KW-0813">Transport</keyword>
<keyword evidence="11" id="KW-0472">Membrane</keyword>
<dbReference type="InterPro" id="IPR012990">
    <property type="entry name" value="Beta-sandwich_Sec23_24"/>
</dbReference>
<keyword evidence="9" id="KW-0653">Protein transport</keyword>
<feature type="compositionally biased region" description="Low complexity" evidence="12">
    <location>
        <begin position="151"/>
        <end position="160"/>
    </location>
</feature>
<evidence type="ECO:0000256" key="4">
    <source>
        <dbReference type="ARBA" id="ARBA00008334"/>
    </source>
</evidence>
<keyword evidence="8" id="KW-0931">ER-Golgi transport</keyword>
<evidence type="ECO:0000259" key="16">
    <source>
        <dbReference type="Pfam" id="PF04815"/>
    </source>
</evidence>
<dbReference type="Gene3D" id="2.30.30.380">
    <property type="entry name" value="Zn-finger domain of Sec23/24"/>
    <property type="match status" value="1"/>
</dbReference>
<dbReference type="PANTHER" id="PTHR13803">
    <property type="entry name" value="SEC24-RELATED PROTEIN"/>
    <property type="match status" value="1"/>
</dbReference>
<feature type="domain" description="Sec23/Sec24 beta-sandwich" evidence="17">
    <location>
        <begin position="606"/>
        <end position="690"/>
    </location>
</feature>
<evidence type="ECO:0000256" key="10">
    <source>
        <dbReference type="ARBA" id="ARBA00023034"/>
    </source>
</evidence>
<evidence type="ECO:0000256" key="6">
    <source>
        <dbReference type="ARBA" id="ARBA00022490"/>
    </source>
</evidence>